<evidence type="ECO:0000313" key="3">
    <source>
        <dbReference type="EMBL" id="OXA48792.1"/>
    </source>
</evidence>
<name>A0A226DTI3_FOLCA</name>
<comment type="caution">
    <text evidence="3">The sequence shown here is derived from an EMBL/GenBank/DDBJ whole genome shotgun (WGS) entry which is preliminary data.</text>
</comment>
<dbReference type="AlphaFoldDB" id="A0A226DTI3"/>
<reference evidence="3 4" key="1">
    <citation type="submission" date="2015-12" db="EMBL/GenBank/DDBJ databases">
        <title>The genome of Folsomia candida.</title>
        <authorList>
            <person name="Faddeeva A."/>
            <person name="Derks M.F."/>
            <person name="Anvar Y."/>
            <person name="Smit S."/>
            <person name="Van Straalen N."/>
            <person name="Roelofs D."/>
        </authorList>
    </citation>
    <scope>NUCLEOTIDE SEQUENCE [LARGE SCALE GENOMIC DNA]</scope>
    <source>
        <strain evidence="3 4">VU population</strain>
        <tissue evidence="3">Whole body</tissue>
    </source>
</reference>
<feature type="transmembrane region" description="Helical" evidence="1">
    <location>
        <begin position="556"/>
        <end position="573"/>
    </location>
</feature>
<feature type="chain" id="PRO_5012782044" evidence="2">
    <location>
        <begin position="22"/>
        <end position="597"/>
    </location>
</feature>
<proteinExistence type="predicted"/>
<keyword evidence="4" id="KW-1185">Reference proteome</keyword>
<feature type="signal peptide" evidence="2">
    <location>
        <begin position="1"/>
        <end position="21"/>
    </location>
</feature>
<sequence>MKNLIYTGKFLLIFSVTLISSDFNLEKIDSLVPPRATFHIIGNIKTKMGHQKSWEGKLFELFLKNGNFPKVLHHLKTNRLMMTIRYNTKTNQSCRKNEYIISNYFGHSIIQIYVIFLPNLETSFEKGKFIQTQRKLNYCGENPSYIFLALSLLNPKAFKIHPVAASTSKLFVIQGSRNSTESFKIFVVCLHSRLHSLLELNPSITYHSKTLDFPWKRQNSNLHGLLISSGRNNLFDPENHSAIEGKRKFAHRKTCAQLALGSKFNFSDGHNKGHGANAQINYGNFLKKSAIEGSFLYPESAPLSWLPHCGQRVQLKIATVSFSQSNLEGLKGVHLPLDSYTWAASGVSFTVISIMLAIFGIKDGGTLKKAGEHFMQSWQWILASLARSYRCFPTHTSFPIITPPLLPSSMESVVDSNIQTVTTSRAFSGSAQRTSLIDTTSAFVVGRNISEASDINLAEYHKKVMDTFAIIIMDDKLDEFLAGLRVKRDPYVAIHKEPSLFFINVPISITRGFLNSLVAQSFGQLAQSGLYKLWQDLENTAARTTRIKRQTNEEEVLCLCAGILNVAMVVFIRELGIYKMLRYAGLNVDEPRVRFIM</sequence>
<protein>
    <submittedName>
        <fullName evidence="3">Uncharacterized protein</fullName>
    </submittedName>
</protein>
<evidence type="ECO:0000313" key="4">
    <source>
        <dbReference type="Proteomes" id="UP000198287"/>
    </source>
</evidence>
<evidence type="ECO:0000256" key="2">
    <source>
        <dbReference type="SAM" id="SignalP"/>
    </source>
</evidence>
<keyword evidence="1" id="KW-0812">Transmembrane</keyword>
<accession>A0A226DTI3</accession>
<organism evidence="3 4">
    <name type="scientific">Folsomia candida</name>
    <name type="common">Springtail</name>
    <dbReference type="NCBI Taxonomy" id="158441"/>
    <lineage>
        <taxon>Eukaryota</taxon>
        <taxon>Metazoa</taxon>
        <taxon>Ecdysozoa</taxon>
        <taxon>Arthropoda</taxon>
        <taxon>Hexapoda</taxon>
        <taxon>Collembola</taxon>
        <taxon>Entomobryomorpha</taxon>
        <taxon>Isotomoidea</taxon>
        <taxon>Isotomidae</taxon>
        <taxon>Proisotominae</taxon>
        <taxon>Folsomia</taxon>
    </lineage>
</organism>
<evidence type="ECO:0000256" key="1">
    <source>
        <dbReference type="SAM" id="Phobius"/>
    </source>
</evidence>
<dbReference type="EMBL" id="LNIX01000011">
    <property type="protein sequence ID" value="OXA48792.1"/>
    <property type="molecule type" value="Genomic_DNA"/>
</dbReference>
<dbReference type="Proteomes" id="UP000198287">
    <property type="component" value="Unassembled WGS sequence"/>
</dbReference>
<gene>
    <name evidence="3" type="ORF">Fcan01_16391</name>
</gene>
<feature type="transmembrane region" description="Helical" evidence="1">
    <location>
        <begin position="340"/>
        <end position="361"/>
    </location>
</feature>
<keyword evidence="1" id="KW-0472">Membrane</keyword>
<keyword evidence="2" id="KW-0732">Signal</keyword>
<keyword evidence="1" id="KW-1133">Transmembrane helix</keyword>